<evidence type="ECO:0000256" key="1">
    <source>
        <dbReference type="SAM" id="MobiDB-lite"/>
    </source>
</evidence>
<organism evidence="2 3">
    <name type="scientific">Dreissena polymorpha</name>
    <name type="common">Zebra mussel</name>
    <name type="synonym">Mytilus polymorpha</name>
    <dbReference type="NCBI Taxonomy" id="45954"/>
    <lineage>
        <taxon>Eukaryota</taxon>
        <taxon>Metazoa</taxon>
        <taxon>Spiralia</taxon>
        <taxon>Lophotrochozoa</taxon>
        <taxon>Mollusca</taxon>
        <taxon>Bivalvia</taxon>
        <taxon>Autobranchia</taxon>
        <taxon>Heteroconchia</taxon>
        <taxon>Euheterodonta</taxon>
        <taxon>Imparidentia</taxon>
        <taxon>Neoheterodontei</taxon>
        <taxon>Myida</taxon>
        <taxon>Dreissenoidea</taxon>
        <taxon>Dreissenidae</taxon>
        <taxon>Dreissena</taxon>
    </lineage>
</organism>
<reference evidence="2" key="2">
    <citation type="submission" date="2020-11" db="EMBL/GenBank/DDBJ databases">
        <authorList>
            <person name="McCartney M.A."/>
            <person name="Auch B."/>
            <person name="Kono T."/>
            <person name="Mallez S."/>
            <person name="Becker A."/>
            <person name="Gohl D.M."/>
            <person name="Silverstein K.A.T."/>
            <person name="Koren S."/>
            <person name="Bechman K.B."/>
            <person name="Herman A."/>
            <person name="Abrahante J.E."/>
            <person name="Garbe J."/>
        </authorList>
    </citation>
    <scope>NUCLEOTIDE SEQUENCE</scope>
    <source>
        <strain evidence="2">Duluth1</strain>
        <tissue evidence="2">Whole animal</tissue>
    </source>
</reference>
<gene>
    <name evidence="2" type="ORF">DPMN_017735</name>
</gene>
<dbReference type="EMBL" id="JAIWYP010000001">
    <property type="protein sequence ID" value="KAH3893587.1"/>
    <property type="molecule type" value="Genomic_DNA"/>
</dbReference>
<name>A0A9D4NBY7_DREPO</name>
<evidence type="ECO:0000313" key="3">
    <source>
        <dbReference type="Proteomes" id="UP000828390"/>
    </source>
</evidence>
<comment type="caution">
    <text evidence="2">The sequence shown here is derived from an EMBL/GenBank/DDBJ whole genome shotgun (WGS) entry which is preliminary data.</text>
</comment>
<dbReference type="AlphaFoldDB" id="A0A9D4NBY7"/>
<keyword evidence="3" id="KW-1185">Reference proteome</keyword>
<feature type="region of interest" description="Disordered" evidence="1">
    <location>
        <begin position="1"/>
        <end position="38"/>
    </location>
</feature>
<accession>A0A9D4NBY7</accession>
<evidence type="ECO:0000313" key="2">
    <source>
        <dbReference type="EMBL" id="KAH3893587.1"/>
    </source>
</evidence>
<proteinExistence type="predicted"/>
<sequence>MNGIRQPISSMQGIRHCRGPYESKNQFSDNVSDTDEKRTSEIKYERYQTLTLERTSIKHLRRPYERYQSLERTKEDIKYQYDRFKTLERTMSNTYQRTNTVKGPRTKRGHHISIEGITFLRTSGGHHISSMKGIRHFGGPYERHHISSMNGIRHLRGLHERHHISIYMTRRIHHISMDITYQEQKKTSHIKYESLSVYDITHQG</sequence>
<protein>
    <submittedName>
        <fullName evidence="2">Uncharacterized protein</fullName>
    </submittedName>
</protein>
<dbReference type="Proteomes" id="UP000828390">
    <property type="component" value="Unassembled WGS sequence"/>
</dbReference>
<reference evidence="2" key="1">
    <citation type="journal article" date="2019" name="bioRxiv">
        <title>The Genome of the Zebra Mussel, Dreissena polymorpha: A Resource for Invasive Species Research.</title>
        <authorList>
            <person name="McCartney M.A."/>
            <person name="Auch B."/>
            <person name="Kono T."/>
            <person name="Mallez S."/>
            <person name="Zhang Y."/>
            <person name="Obille A."/>
            <person name="Becker A."/>
            <person name="Abrahante J.E."/>
            <person name="Garbe J."/>
            <person name="Badalamenti J.P."/>
            <person name="Herman A."/>
            <person name="Mangelson H."/>
            <person name="Liachko I."/>
            <person name="Sullivan S."/>
            <person name="Sone E.D."/>
            <person name="Koren S."/>
            <person name="Silverstein K.A.T."/>
            <person name="Beckman K.B."/>
            <person name="Gohl D.M."/>
        </authorList>
    </citation>
    <scope>NUCLEOTIDE SEQUENCE</scope>
    <source>
        <strain evidence="2">Duluth1</strain>
        <tissue evidence="2">Whole animal</tissue>
    </source>
</reference>